<dbReference type="InterPro" id="IPR002772">
    <property type="entry name" value="Glyco_hydro_3_C"/>
</dbReference>
<evidence type="ECO:0000313" key="15">
    <source>
        <dbReference type="EMBL" id="CRG91030.1"/>
    </source>
</evidence>
<evidence type="ECO:0000256" key="2">
    <source>
        <dbReference type="ARBA" id="ARBA00004987"/>
    </source>
</evidence>
<dbReference type="STRING" id="28573.A0A0U1M7T4"/>
<feature type="domain" description="Fibronectin type III-like" evidence="14">
    <location>
        <begin position="651"/>
        <end position="711"/>
    </location>
</feature>
<evidence type="ECO:0000256" key="1">
    <source>
        <dbReference type="ARBA" id="ARBA00000448"/>
    </source>
</evidence>
<accession>A0A0U1M7T4</accession>
<feature type="domain" description="Glycoside hydrolase family 3 C-terminal" evidence="13">
    <location>
        <begin position="336"/>
        <end position="615"/>
    </location>
</feature>
<evidence type="ECO:0000256" key="10">
    <source>
        <dbReference type="ARBA" id="ARBA00023326"/>
    </source>
</evidence>
<gene>
    <name evidence="15" type="ORF">PISL3812_08078</name>
</gene>
<dbReference type="InterPro" id="IPR017853">
    <property type="entry name" value="GH"/>
</dbReference>
<dbReference type="PANTHER" id="PTHR42715">
    <property type="entry name" value="BETA-GLUCOSIDASE"/>
    <property type="match status" value="1"/>
</dbReference>
<keyword evidence="9" id="KW-0326">Glycosidase</keyword>
<evidence type="ECO:0000256" key="6">
    <source>
        <dbReference type="ARBA" id="ARBA00023001"/>
    </source>
</evidence>
<proteinExistence type="inferred from homology"/>
<sequence>MAEQSEFQKAVAFVQLGLDPSSAARPLLHQLTGKEKLALLQGDAGFWEGMYNLYTGIYLSQPYVHGEINRLGIPGVRYCDGPRGVNINTATAFPVSMARGATWDTSLEERVAHVIGLEARVYGANTVGSASINLPRHPAWGRVQETYGEDPLFLGEFGAAHVRGLQRNVMACVKHFALNSMETARFRVNVTVDEAALHEVYLPHFKRCVKEGALMIMSSYNSVNGKWASENKHLLTDILRDQWGFQGIVISDWVFGVRDGLESIQAGLDIEAPFQNRRAALTPDELSGAQIDQAALRILSTQLRYYATRAPEEPTADMVFSQASRQLAREVATKSIVLLKNNEVSGEPLLPLSSDLASLAVIGRLATSQQTGDRASSLVACPEVISAYEGIRDALPGVQLYLSASDSEDAAFAAATQADAVVLIVGYDAEDEGEYLRPSNESDPGALALLPKPDGSHWARAVQSARQGISKPDPGEGPGVPEGLLSRPSGGDRRSVRLRPEDISLIHAVATVNPRVVVSVVTAGAIIAEEWLFKVPAVLVSWYNGCQGGRALADVLTGAVNPSGHLPWSMPRSEADLPVFNREADQVTYDKWVGQRLLDHRGVTAAFPLGFGLSYTKFVIEMAVLGGTAHARGVRLLVLVRNAGNRDGRCVVQVYGCPQFLTATKGDEFPRRVLAGFQAVSLASGEAKAVEIPVSFSPFQRWLDGRLVWDVSQIRLEAGQYAGDCAIDCLVSPKNMNAAL</sequence>
<comment type="pathway">
    <text evidence="2">Glycan metabolism; cellulose degradation.</text>
</comment>
<dbReference type="InterPro" id="IPR050288">
    <property type="entry name" value="Cellulose_deg_GH3"/>
</dbReference>
<dbReference type="PANTHER" id="PTHR42715:SF3">
    <property type="entry name" value="BETA-GLUCOSIDASE B-RELATED"/>
    <property type="match status" value="1"/>
</dbReference>
<dbReference type="Gene3D" id="3.40.50.1700">
    <property type="entry name" value="Glycoside hydrolase family 3 C-terminal domain"/>
    <property type="match status" value="1"/>
</dbReference>
<protein>
    <recommendedName>
        <fullName evidence="4">beta-glucosidase</fullName>
        <ecNumber evidence="4">3.2.1.21</ecNumber>
    </recommendedName>
</protein>
<dbReference type="Proteomes" id="UP000054383">
    <property type="component" value="Unassembled WGS sequence"/>
</dbReference>
<dbReference type="InterPro" id="IPR001764">
    <property type="entry name" value="Glyco_hydro_3_N"/>
</dbReference>
<evidence type="ECO:0000256" key="9">
    <source>
        <dbReference type="ARBA" id="ARBA00023295"/>
    </source>
</evidence>
<dbReference type="Pfam" id="PF00933">
    <property type="entry name" value="Glyco_hydro_3"/>
    <property type="match status" value="1"/>
</dbReference>
<dbReference type="SUPFAM" id="SSF52279">
    <property type="entry name" value="Beta-D-glucan exohydrolase, C-terminal domain"/>
    <property type="match status" value="2"/>
</dbReference>
<dbReference type="Pfam" id="PF14310">
    <property type="entry name" value="Fn3-like"/>
    <property type="match status" value="1"/>
</dbReference>
<dbReference type="Gene3D" id="2.60.40.10">
    <property type="entry name" value="Immunoglobulins"/>
    <property type="match status" value="1"/>
</dbReference>
<keyword evidence="6" id="KW-0136">Cellulose degradation</keyword>
<organism evidence="15 16">
    <name type="scientific">Talaromyces islandicus</name>
    <name type="common">Penicillium islandicum</name>
    <dbReference type="NCBI Taxonomy" id="28573"/>
    <lineage>
        <taxon>Eukaryota</taxon>
        <taxon>Fungi</taxon>
        <taxon>Dikarya</taxon>
        <taxon>Ascomycota</taxon>
        <taxon>Pezizomycotina</taxon>
        <taxon>Eurotiomycetes</taxon>
        <taxon>Eurotiomycetidae</taxon>
        <taxon>Eurotiales</taxon>
        <taxon>Trichocomaceae</taxon>
        <taxon>Talaromyces</taxon>
        <taxon>Talaromyces sect. Islandici</taxon>
    </lineage>
</organism>
<evidence type="ECO:0000256" key="8">
    <source>
        <dbReference type="ARBA" id="ARBA00023277"/>
    </source>
</evidence>
<dbReference type="GO" id="GO:0030245">
    <property type="term" value="P:cellulose catabolic process"/>
    <property type="evidence" value="ECO:0007669"/>
    <property type="project" value="UniProtKB-KW"/>
</dbReference>
<evidence type="ECO:0000259" key="12">
    <source>
        <dbReference type="Pfam" id="PF00933"/>
    </source>
</evidence>
<keyword evidence="16" id="KW-1185">Reference proteome</keyword>
<keyword evidence="5" id="KW-0378">Hydrolase</keyword>
<evidence type="ECO:0000256" key="3">
    <source>
        <dbReference type="ARBA" id="ARBA00005336"/>
    </source>
</evidence>
<keyword evidence="8" id="KW-0119">Carbohydrate metabolism</keyword>
<keyword evidence="7" id="KW-0325">Glycoprotein</keyword>
<dbReference type="EMBL" id="CVMT01000009">
    <property type="protein sequence ID" value="CRG91030.1"/>
    <property type="molecule type" value="Genomic_DNA"/>
</dbReference>
<dbReference type="Pfam" id="PF01915">
    <property type="entry name" value="Glyco_hydro_3_C"/>
    <property type="match status" value="1"/>
</dbReference>
<reference evidence="15 16" key="1">
    <citation type="submission" date="2015-04" db="EMBL/GenBank/DDBJ databases">
        <authorList>
            <person name="Syromyatnikov M.Y."/>
            <person name="Popov V.N."/>
        </authorList>
    </citation>
    <scope>NUCLEOTIDE SEQUENCE [LARGE SCALE GENOMIC DNA]</scope>
    <source>
        <strain evidence="15">WF-38-12</strain>
    </source>
</reference>
<dbReference type="SUPFAM" id="SSF51445">
    <property type="entry name" value="(Trans)glycosidases"/>
    <property type="match status" value="1"/>
</dbReference>
<evidence type="ECO:0000256" key="5">
    <source>
        <dbReference type="ARBA" id="ARBA00022801"/>
    </source>
</evidence>
<evidence type="ECO:0000259" key="13">
    <source>
        <dbReference type="Pfam" id="PF01915"/>
    </source>
</evidence>
<evidence type="ECO:0000259" key="14">
    <source>
        <dbReference type="Pfam" id="PF14310"/>
    </source>
</evidence>
<dbReference type="EC" id="3.2.1.21" evidence="4"/>
<dbReference type="OrthoDB" id="2123594at2759"/>
<dbReference type="Gene3D" id="3.20.20.300">
    <property type="entry name" value="Glycoside hydrolase, family 3, N-terminal domain"/>
    <property type="match status" value="1"/>
</dbReference>
<evidence type="ECO:0000313" key="16">
    <source>
        <dbReference type="Proteomes" id="UP000054383"/>
    </source>
</evidence>
<feature type="domain" description="Glycoside hydrolase family 3 N-terminal" evidence="12">
    <location>
        <begin position="69"/>
        <end position="300"/>
    </location>
</feature>
<keyword evidence="10" id="KW-0624">Polysaccharide degradation</keyword>
<feature type="region of interest" description="Disordered" evidence="11">
    <location>
        <begin position="464"/>
        <end position="495"/>
    </location>
</feature>
<dbReference type="InterPro" id="IPR036881">
    <property type="entry name" value="Glyco_hydro_3_C_sf"/>
</dbReference>
<comment type="similarity">
    <text evidence="3">Belongs to the glycosyl hydrolase 3 family.</text>
</comment>
<evidence type="ECO:0000256" key="7">
    <source>
        <dbReference type="ARBA" id="ARBA00023180"/>
    </source>
</evidence>
<evidence type="ECO:0000256" key="4">
    <source>
        <dbReference type="ARBA" id="ARBA00012744"/>
    </source>
</evidence>
<dbReference type="AlphaFoldDB" id="A0A0U1M7T4"/>
<dbReference type="InterPro" id="IPR036962">
    <property type="entry name" value="Glyco_hydro_3_N_sf"/>
</dbReference>
<comment type="catalytic activity">
    <reaction evidence="1">
        <text>Hydrolysis of terminal, non-reducing beta-D-glucosyl residues with release of beta-D-glucose.</text>
        <dbReference type="EC" id="3.2.1.21"/>
    </reaction>
</comment>
<dbReference type="InterPro" id="IPR013783">
    <property type="entry name" value="Ig-like_fold"/>
</dbReference>
<evidence type="ECO:0000256" key="11">
    <source>
        <dbReference type="SAM" id="MobiDB-lite"/>
    </source>
</evidence>
<dbReference type="GO" id="GO:0008422">
    <property type="term" value="F:beta-glucosidase activity"/>
    <property type="evidence" value="ECO:0007669"/>
    <property type="project" value="UniProtKB-EC"/>
</dbReference>
<name>A0A0U1M7T4_TALIS</name>
<dbReference type="OMA" id="YSFPQHI"/>
<dbReference type="InterPro" id="IPR026891">
    <property type="entry name" value="Fn3-like"/>
</dbReference>
<dbReference type="PRINTS" id="PR00133">
    <property type="entry name" value="GLHYDRLASE3"/>
</dbReference>